<comment type="caution">
    <text evidence="3">The sequence shown here is derived from an EMBL/GenBank/DDBJ whole genome shotgun (WGS) entry which is preliminary data.</text>
</comment>
<dbReference type="InterPro" id="IPR049945">
    <property type="entry name" value="AAA_22"/>
</dbReference>
<dbReference type="InterPro" id="IPR052026">
    <property type="entry name" value="ExeA_AAA_ATPase_DNA-bind"/>
</dbReference>
<organism evidence="3 4">
    <name type="scientific">Rhodocyclus gracilis</name>
    <dbReference type="NCBI Taxonomy" id="2929842"/>
    <lineage>
        <taxon>Bacteria</taxon>
        <taxon>Pseudomonadati</taxon>
        <taxon>Pseudomonadota</taxon>
        <taxon>Betaproteobacteria</taxon>
        <taxon>Rhodocyclales</taxon>
        <taxon>Rhodocyclaceae</taxon>
        <taxon>Rhodocyclus</taxon>
    </lineage>
</organism>
<protein>
    <submittedName>
        <fullName evidence="3">AAA family ATPase</fullName>
    </submittedName>
</protein>
<evidence type="ECO:0000256" key="1">
    <source>
        <dbReference type="SAM" id="MobiDB-lite"/>
    </source>
</evidence>
<dbReference type="InterPro" id="IPR027417">
    <property type="entry name" value="P-loop_NTPase"/>
</dbReference>
<feature type="region of interest" description="Disordered" evidence="1">
    <location>
        <begin position="328"/>
        <end position="363"/>
    </location>
</feature>
<feature type="domain" description="ORC1/DEAH AAA+ ATPase" evidence="2">
    <location>
        <begin position="41"/>
        <end position="170"/>
    </location>
</feature>
<keyword evidence="4" id="KW-1185">Reference proteome</keyword>
<reference evidence="4" key="1">
    <citation type="submission" date="2020-03" db="EMBL/GenBank/DDBJ databases">
        <title>Whole-genome sequence of the purple nonsulfur bacterium Rhodocyclus tenuis DSM112.</title>
        <authorList>
            <person name="Kyndt J.A."/>
            <person name="Meyer T.E."/>
        </authorList>
    </citation>
    <scope>NUCLEOTIDE SEQUENCE [LARGE SCALE GENOMIC DNA]</scope>
    <source>
        <strain evidence="4">DSM 112</strain>
    </source>
</reference>
<dbReference type="SUPFAM" id="SSF52540">
    <property type="entry name" value="P-loop containing nucleoside triphosphate hydrolases"/>
    <property type="match status" value="1"/>
</dbReference>
<dbReference type="InterPro" id="IPR036680">
    <property type="entry name" value="SPOR-like_sf"/>
</dbReference>
<dbReference type="PANTHER" id="PTHR35894">
    <property type="entry name" value="GENERAL SECRETION PATHWAY PROTEIN A-RELATED"/>
    <property type="match status" value="1"/>
</dbReference>
<accession>A0ABX0WGV6</accession>
<dbReference type="Gene3D" id="3.40.50.300">
    <property type="entry name" value="P-loop containing nucleotide triphosphate hydrolases"/>
    <property type="match status" value="1"/>
</dbReference>
<gene>
    <name evidence="3" type="ORF">HCX48_06900</name>
</gene>
<feature type="compositionally biased region" description="Low complexity" evidence="1">
    <location>
        <begin position="328"/>
        <end position="340"/>
    </location>
</feature>
<dbReference type="PANTHER" id="PTHR35894:SF1">
    <property type="entry name" value="PHOSPHORIBULOKINASE _ URIDINE KINASE FAMILY"/>
    <property type="match status" value="1"/>
</dbReference>
<dbReference type="Proteomes" id="UP000720344">
    <property type="component" value="Unassembled WGS sequence"/>
</dbReference>
<dbReference type="Pfam" id="PF13401">
    <property type="entry name" value="AAA_22"/>
    <property type="match status" value="1"/>
</dbReference>
<evidence type="ECO:0000313" key="3">
    <source>
        <dbReference type="EMBL" id="NJA88945.1"/>
    </source>
</evidence>
<dbReference type="Gene3D" id="3.30.70.1070">
    <property type="entry name" value="Sporulation related repeat"/>
    <property type="match status" value="1"/>
</dbReference>
<evidence type="ECO:0000313" key="4">
    <source>
        <dbReference type="Proteomes" id="UP000720344"/>
    </source>
</evidence>
<name>A0ABX0WGV6_9RHOO</name>
<sequence length="467" mass="50452">MYLEHFGLREAPFRITPHSGFFFAGAKRGATLDALAYAITHDEGIVKVSGEVGSGKTMLCRMLIEKLPASVETVFLANPSLSREDLLFAIASELKAPLPEERTRLLLGALEERLREIHAAGRDVVIMVDEAHAAPQETLEEIRLLSNLEANGHKLAKIVLFGQPELNARLSDPTLRQLRERITHNFALEPLRRDDVGAYLMFRLRAAGYRGPDLFTPVALQLISDASEGLTRRINILADKALQSAFNDGGHLVDNRQARAAITEAQFGPMPKVAAPPWATRLGISLATAVVLAAAGYWLLPLNPPAPPVAVADSNTTVAAIPAADAATATPAGSPATSAAQNANATDIPPPSAGIPDRTSDAAPNLDERITETADWLRKTPATHYFIQLSASDAADRATAERHLDEALKLLDPQQVRAYRSALSGRDRIGIIYGDYATPALGEAALAQLPPAIREKNPYLRQVRKLR</sequence>
<dbReference type="EMBL" id="JAATWB010000004">
    <property type="protein sequence ID" value="NJA88945.1"/>
    <property type="molecule type" value="Genomic_DNA"/>
</dbReference>
<evidence type="ECO:0000259" key="2">
    <source>
        <dbReference type="Pfam" id="PF13401"/>
    </source>
</evidence>
<proteinExistence type="predicted"/>
<dbReference type="RefSeq" id="WP_167681450.1">
    <property type="nucleotide sequence ID" value="NZ_JAATWB010000004.1"/>
</dbReference>